<feature type="binding site" evidence="14">
    <location>
        <position position="641"/>
    </location>
    <ligand>
        <name>ATP</name>
        <dbReference type="ChEBI" id="CHEBI:30616"/>
    </ligand>
</feature>
<dbReference type="InterPro" id="IPR005135">
    <property type="entry name" value="Endo/exonuclease/phosphatase"/>
</dbReference>
<dbReference type="InterPro" id="IPR036412">
    <property type="entry name" value="HAD-like_sf"/>
</dbReference>
<keyword evidence="6 14" id="KW-0547">Nucleotide-binding</keyword>
<sequence length="1301" mass="149097">MERRKVDILCVQETRWKGSKARSIGAGFKLFYYGVDSKRNGVGVVLKEEFVRNVLEVKRVSDRVMSLKLEIEGVMLNVVGGYAPQVGCELEEKERFWSELDEVMESIPTGERVVIGADFNGHVGEGNIGDEEVMGKFGVKERNLEGQMVVDFAKRMDMGVINTYFQKREEHRVTYKSGGRSTQVDYILCRRGNLKEISDCKVVVGESVARQHRMVVCRMTLMVCKKKRSEIEKKTKWWKLKKEECCEEFRQKLRQALGGQVLLPDDWETTAEVIRETGRKVLGVSSGRRKEDKEPWWWNEEVQDSIQRKRLAKKKWDMDRTEENRQEYKELQRRVKREVSKAKQKAYDELYIRLDTREGEKDLYRSQQSFVEKRWKDIRVGDFVRVLSNEIVPADILLLHTSNPNGVCHVETANLDGETNLKQRKVVPGFFTLNTPFEPFKFDRTVVCEKPNNNLNNFNGFLQKDMEKTGFDIESLLLRGCTVRNTGHASGIVVYAGHETKSMLNNDKPRYKRSKLERKMNKDVLFCMLLLFCMCFIGAMGHIYWLETFPSIPIYFIPETDGTFIQPLQAGIYMFLTMIILLQVMIPISLYLSIELVKIGQVFFITQDLDLYDEEKNSRVQCRALNITEDLGQIQYVFSDKTGTLTENKMVFRRCTIMGTEFPHEDNATRLAILAGETDQDEDVFYQHNRQPSLFSLEAIQEVPVGGRANFNTNAKSGFYRPRVLAGTPGRFAFSSPLETEVLPDQTLLQLVEDTECGRKNAHYLEFFLALAICNTVVVSTKAAQRQRVISEEDYKYWLVMRQQAKAAIENKEELLTDTAAYMEKNLTLLGATGIEDRLQENVPETIQSLREAGMKIWVLTGDKLETAVNIAYSCKLLDQNDLVFTFKVADKDVCRAMLNGALSEIPQYGGEMPRIGLVIDGQTLGLLLNDDLQAHFLQLCQHSRSVLCCRATPLQKSKVVTMLRDRLKVMTLAIGDGANDVNMIQAADVGVGISGQEGMQAVMASDFAISRFKHLKKLLLVHGHSCYTRLANMIIYFFYKNVAYVNLLFWYQFFCGFSGTAMIDYWFMIFFNLFFTSTPPIMFGIMDSEVSAHMLFHLPELYKRDQRAGGYCRTTFWIAIVDAFYQSLVCFFIPYCTYKGSDIGIFYFGTPMNTASLFTILLHLAIEIKSWTVVHWVIMVGSVVLFLIVTLAFSTLCISCNPPSNPYWIMQKQMQDPVFYLVCILSTVVALLPRFTVHALRGTLVPCDHLKARQIDQLPPHQREMWLREWRSLKDLCGSYPSLSSSTRKRSAAATVHDAA</sequence>
<evidence type="ECO:0000313" key="20">
    <source>
        <dbReference type="EMBL" id="KAK3525685.1"/>
    </source>
</evidence>
<dbReference type="Gene3D" id="3.40.50.1000">
    <property type="entry name" value="HAD superfamily/HAD-like"/>
    <property type="match status" value="1"/>
</dbReference>
<dbReference type="GO" id="GO:0005886">
    <property type="term" value="C:plasma membrane"/>
    <property type="evidence" value="ECO:0007669"/>
    <property type="project" value="TreeGrafter"/>
</dbReference>
<feature type="transmembrane region" description="Helical" evidence="16">
    <location>
        <begin position="524"/>
        <end position="545"/>
    </location>
</feature>
<feature type="binding site" evidence="14">
    <location>
        <position position="642"/>
    </location>
    <ligand>
        <name>ATP</name>
        <dbReference type="ChEBI" id="CHEBI:30616"/>
    </ligand>
</feature>
<dbReference type="CDD" id="cd09076">
    <property type="entry name" value="L1-EN"/>
    <property type="match status" value="1"/>
</dbReference>
<dbReference type="InterPro" id="IPR036691">
    <property type="entry name" value="Endo/exonu/phosph_ase_sf"/>
</dbReference>
<accession>A0AAE0UXG9</accession>
<evidence type="ECO:0000256" key="17">
    <source>
        <dbReference type="SAM" id="Coils"/>
    </source>
</evidence>
<evidence type="ECO:0000256" key="6">
    <source>
        <dbReference type="ARBA" id="ARBA00022741"/>
    </source>
</evidence>
<keyword evidence="9 16" id="KW-1278">Translocase</keyword>
<dbReference type="PANTHER" id="PTHR24092:SF79">
    <property type="entry name" value="PHOSPHOLIPID-TRANSPORTING ATPASE VB"/>
    <property type="match status" value="1"/>
</dbReference>
<dbReference type="FunFam" id="3.40.50.1000:FF:000130">
    <property type="entry name" value="Phospholipid-transporting ATPase"/>
    <property type="match status" value="1"/>
</dbReference>
<protein>
    <recommendedName>
        <fullName evidence="16">Phospholipid-transporting ATPase</fullName>
        <ecNumber evidence="16">7.6.2.1</ecNumber>
    </recommendedName>
</protein>
<feature type="transmembrane region" description="Helical" evidence="16">
    <location>
        <begin position="1219"/>
        <end position="1238"/>
    </location>
</feature>
<feature type="binding site" evidence="14">
    <location>
        <position position="861"/>
    </location>
    <ligand>
        <name>ATP</name>
        <dbReference type="ChEBI" id="CHEBI:30616"/>
    </ligand>
</feature>
<dbReference type="PRINTS" id="PR00119">
    <property type="entry name" value="CATATPASE"/>
</dbReference>
<evidence type="ECO:0000259" key="19">
    <source>
        <dbReference type="Pfam" id="PF16212"/>
    </source>
</evidence>
<evidence type="ECO:0000256" key="3">
    <source>
        <dbReference type="ARBA" id="ARBA00008109"/>
    </source>
</evidence>
<dbReference type="SFLD" id="SFLDF00027">
    <property type="entry name" value="p-type_atpase"/>
    <property type="match status" value="1"/>
</dbReference>
<proteinExistence type="inferred from homology"/>
<feature type="binding site" evidence="15">
    <location>
        <position position="642"/>
    </location>
    <ligand>
        <name>Mg(2+)</name>
        <dbReference type="ChEBI" id="CHEBI:18420"/>
    </ligand>
</feature>
<keyword evidence="5 15" id="KW-0479">Metal-binding</keyword>
<dbReference type="GO" id="GO:0140326">
    <property type="term" value="F:ATPase-coupled intramembrane lipid transporter activity"/>
    <property type="evidence" value="ECO:0007669"/>
    <property type="project" value="UniProtKB-EC"/>
</dbReference>
<dbReference type="InterPro" id="IPR001757">
    <property type="entry name" value="P_typ_ATPase"/>
</dbReference>
<evidence type="ECO:0000256" key="10">
    <source>
        <dbReference type="ARBA" id="ARBA00022989"/>
    </source>
</evidence>
<feature type="transmembrane region" description="Helical" evidence="16">
    <location>
        <begin position="1052"/>
        <end position="1076"/>
    </location>
</feature>
<evidence type="ECO:0000256" key="4">
    <source>
        <dbReference type="ARBA" id="ARBA00022692"/>
    </source>
</evidence>
<comment type="similarity">
    <text evidence="3 16">Belongs to the cation transport ATPase (P-type) (TC 3.A.3) family. Type IV subfamily.</text>
</comment>
<dbReference type="GO" id="GO:0000287">
    <property type="term" value="F:magnesium ion binding"/>
    <property type="evidence" value="ECO:0007669"/>
    <property type="project" value="UniProtKB-UniRule"/>
</dbReference>
<evidence type="ECO:0000256" key="15">
    <source>
        <dbReference type="PIRSR" id="PIRSR606539-3"/>
    </source>
</evidence>
<dbReference type="SUPFAM" id="SSF81653">
    <property type="entry name" value="Calcium ATPase, transduction domain A"/>
    <property type="match status" value="1"/>
</dbReference>
<keyword evidence="7 14" id="KW-0067">ATP-binding</keyword>
<feature type="binding site" evidence="14">
    <location>
        <position position="981"/>
    </location>
    <ligand>
        <name>ATP</name>
        <dbReference type="ChEBI" id="CHEBI:30616"/>
    </ligand>
</feature>
<feature type="binding site" evidence="14">
    <location>
        <position position="957"/>
    </location>
    <ligand>
        <name>ATP</name>
        <dbReference type="ChEBI" id="CHEBI:30616"/>
    </ligand>
</feature>
<dbReference type="SUPFAM" id="SSF81665">
    <property type="entry name" value="Calcium ATPase, transmembrane domain M"/>
    <property type="match status" value="1"/>
</dbReference>
<dbReference type="GO" id="GO:0045332">
    <property type="term" value="P:phospholipid translocation"/>
    <property type="evidence" value="ECO:0007669"/>
    <property type="project" value="TreeGrafter"/>
</dbReference>
<dbReference type="Gene3D" id="2.70.150.10">
    <property type="entry name" value="Calcium-transporting ATPase, cytoplasmic transduction domain A"/>
    <property type="match status" value="1"/>
</dbReference>
<feature type="transmembrane region" description="Helical" evidence="16">
    <location>
        <begin position="572"/>
        <end position="594"/>
    </location>
</feature>
<dbReference type="SUPFAM" id="SSF56784">
    <property type="entry name" value="HAD-like"/>
    <property type="match status" value="1"/>
</dbReference>
<evidence type="ECO:0000259" key="18">
    <source>
        <dbReference type="Pfam" id="PF03372"/>
    </source>
</evidence>
<evidence type="ECO:0000256" key="11">
    <source>
        <dbReference type="ARBA" id="ARBA00023136"/>
    </source>
</evidence>
<name>A0AAE0UXG9_9TELE</name>
<keyword evidence="21" id="KW-1185">Reference proteome</keyword>
<reference evidence="20" key="1">
    <citation type="submission" date="2023-06" db="EMBL/GenBank/DDBJ databases">
        <title>Male Hemibagrus guttatus genome.</title>
        <authorList>
            <person name="Bian C."/>
        </authorList>
    </citation>
    <scope>NUCLEOTIDE SEQUENCE</scope>
    <source>
        <strain evidence="20">Male_cb2023</strain>
        <tissue evidence="20">Muscle</tissue>
    </source>
</reference>
<dbReference type="SFLD" id="SFLDG00002">
    <property type="entry name" value="C1.7:_P-type_atpase_like"/>
    <property type="match status" value="1"/>
</dbReference>
<evidence type="ECO:0000256" key="7">
    <source>
        <dbReference type="ARBA" id="ARBA00022840"/>
    </source>
</evidence>
<dbReference type="InterPro" id="IPR018303">
    <property type="entry name" value="ATPase_P-typ_P_site"/>
</dbReference>
<feature type="binding site" evidence="15">
    <location>
        <position position="640"/>
    </location>
    <ligand>
        <name>Mg(2+)</name>
        <dbReference type="ChEBI" id="CHEBI:18420"/>
    </ligand>
</feature>
<dbReference type="InterPro" id="IPR032630">
    <property type="entry name" value="P_typ_ATPase_c"/>
</dbReference>
<feature type="transmembrane region" description="Helical" evidence="16">
    <location>
        <begin position="1174"/>
        <end position="1199"/>
    </location>
</feature>
<evidence type="ECO:0000256" key="8">
    <source>
        <dbReference type="ARBA" id="ARBA00022842"/>
    </source>
</evidence>
<dbReference type="Pfam" id="PF16212">
    <property type="entry name" value="PhoLip_ATPase_C"/>
    <property type="match status" value="1"/>
</dbReference>
<organism evidence="20 21">
    <name type="scientific">Hemibagrus guttatus</name>
    <dbReference type="NCBI Taxonomy" id="175788"/>
    <lineage>
        <taxon>Eukaryota</taxon>
        <taxon>Metazoa</taxon>
        <taxon>Chordata</taxon>
        <taxon>Craniata</taxon>
        <taxon>Vertebrata</taxon>
        <taxon>Euteleostomi</taxon>
        <taxon>Actinopterygii</taxon>
        <taxon>Neopterygii</taxon>
        <taxon>Teleostei</taxon>
        <taxon>Ostariophysi</taxon>
        <taxon>Siluriformes</taxon>
        <taxon>Bagridae</taxon>
        <taxon>Hemibagrus</taxon>
    </lineage>
</organism>
<feature type="binding site" evidence="14">
    <location>
        <position position="980"/>
    </location>
    <ligand>
        <name>ATP</name>
        <dbReference type="ChEBI" id="CHEBI:30616"/>
    </ligand>
</feature>
<evidence type="ECO:0000313" key="21">
    <source>
        <dbReference type="Proteomes" id="UP001274896"/>
    </source>
</evidence>
<dbReference type="InterPro" id="IPR023214">
    <property type="entry name" value="HAD_sf"/>
</dbReference>
<dbReference type="EMBL" id="JAUCMX010000013">
    <property type="protein sequence ID" value="KAK3525685.1"/>
    <property type="molecule type" value="Genomic_DNA"/>
</dbReference>
<feature type="transmembrane region" description="Helical" evidence="16">
    <location>
        <begin position="1115"/>
        <end position="1135"/>
    </location>
</feature>
<evidence type="ECO:0000256" key="16">
    <source>
        <dbReference type="RuleBase" id="RU362033"/>
    </source>
</evidence>
<evidence type="ECO:0000256" key="9">
    <source>
        <dbReference type="ARBA" id="ARBA00022967"/>
    </source>
</evidence>
<feature type="transmembrane region" description="Helical" evidence="16">
    <location>
        <begin position="1147"/>
        <end position="1167"/>
    </location>
</feature>
<feature type="binding site" evidence="14">
    <location>
        <position position="862"/>
    </location>
    <ligand>
        <name>ATP</name>
        <dbReference type="ChEBI" id="CHEBI:30616"/>
    </ligand>
</feature>
<dbReference type="SFLD" id="SFLDS00003">
    <property type="entry name" value="Haloacid_Dehalogenase"/>
    <property type="match status" value="1"/>
</dbReference>
<dbReference type="PROSITE" id="PS00154">
    <property type="entry name" value="ATPASE_E1_E2"/>
    <property type="match status" value="1"/>
</dbReference>
<feature type="binding site" evidence="15">
    <location>
        <position position="981"/>
    </location>
    <ligand>
        <name>Mg(2+)</name>
        <dbReference type="ChEBI" id="CHEBI:18420"/>
    </ligand>
</feature>
<feature type="binding site" evidence="14">
    <location>
        <position position="786"/>
    </location>
    <ligand>
        <name>ATP</name>
        <dbReference type="ChEBI" id="CHEBI:30616"/>
    </ligand>
</feature>
<feature type="domain" description="Endonuclease/exonuclease/phosphatase" evidence="18">
    <location>
        <begin position="5"/>
        <end position="191"/>
    </location>
</feature>
<evidence type="ECO:0000256" key="13">
    <source>
        <dbReference type="PIRSR" id="PIRSR606539-1"/>
    </source>
</evidence>
<keyword evidence="10 16" id="KW-1133">Transmembrane helix</keyword>
<dbReference type="Proteomes" id="UP001274896">
    <property type="component" value="Unassembled WGS sequence"/>
</dbReference>
<dbReference type="InterPro" id="IPR023298">
    <property type="entry name" value="ATPase_P-typ_TM_dom_sf"/>
</dbReference>
<evidence type="ECO:0000256" key="14">
    <source>
        <dbReference type="PIRSR" id="PIRSR606539-2"/>
    </source>
</evidence>
<comment type="caution">
    <text evidence="20">The sequence shown here is derived from an EMBL/GenBank/DDBJ whole genome shotgun (WGS) entry which is preliminary data.</text>
</comment>
<dbReference type="Pfam" id="PF03372">
    <property type="entry name" value="Exo_endo_phos"/>
    <property type="match status" value="1"/>
</dbReference>
<keyword evidence="11 16" id="KW-0472">Membrane</keyword>
<dbReference type="InterPro" id="IPR008250">
    <property type="entry name" value="ATPase_P-typ_transduc_dom_A_sf"/>
</dbReference>
<comment type="catalytic activity">
    <reaction evidence="12 16">
        <text>ATP + H2O + phospholipidSide 1 = ADP + phosphate + phospholipidSide 2.</text>
        <dbReference type="EC" id="7.6.2.1"/>
    </reaction>
</comment>
<feature type="active site" description="4-aspartylphosphate intermediate" evidence="13">
    <location>
        <position position="640"/>
    </location>
</feature>
<feature type="domain" description="P-type ATPase C-terminal" evidence="19">
    <location>
        <begin position="1003"/>
        <end position="1247"/>
    </location>
</feature>
<evidence type="ECO:0000256" key="2">
    <source>
        <dbReference type="ARBA" id="ARBA00004141"/>
    </source>
</evidence>
<keyword evidence="8 15" id="KW-0460">Magnesium</keyword>
<dbReference type="NCBIfam" id="TIGR01652">
    <property type="entry name" value="ATPase-Plipid"/>
    <property type="match status" value="1"/>
</dbReference>
<feature type="binding site" evidence="14">
    <location>
        <position position="863"/>
    </location>
    <ligand>
        <name>ATP</name>
        <dbReference type="ChEBI" id="CHEBI:30616"/>
    </ligand>
</feature>
<keyword evidence="4 16" id="KW-0812">Transmembrane</keyword>
<evidence type="ECO:0000256" key="1">
    <source>
        <dbReference type="ARBA" id="ARBA00001946"/>
    </source>
</evidence>
<keyword evidence="17" id="KW-0175">Coiled coil</keyword>
<dbReference type="SUPFAM" id="SSF56219">
    <property type="entry name" value="DNase I-like"/>
    <property type="match status" value="1"/>
</dbReference>
<comment type="cofactor">
    <cofactor evidence="1 15">
        <name>Mg(2+)</name>
        <dbReference type="ChEBI" id="CHEBI:18420"/>
    </cofactor>
</comment>
<dbReference type="EC" id="7.6.2.1" evidence="16"/>
<feature type="coiled-coil region" evidence="17">
    <location>
        <begin position="311"/>
        <end position="345"/>
    </location>
</feature>
<feature type="binding site" evidence="14">
    <location>
        <position position="640"/>
    </location>
    <ligand>
        <name>ATP</name>
        <dbReference type="ChEBI" id="CHEBI:30616"/>
    </ligand>
</feature>
<dbReference type="Gene3D" id="3.60.10.10">
    <property type="entry name" value="Endonuclease/exonuclease/phosphatase"/>
    <property type="match status" value="1"/>
</dbReference>
<dbReference type="InterPro" id="IPR006539">
    <property type="entry name" value="P-type_ATPase_IV"/>
</dbReference>
<feature type="binding site" evidence="14">
    <location>
        <position position="951"/>
    </location>
    <ligand>
        <name>ATP</name>
        <dbReference type="ChEBI" id="CHEBI:30616"/>
    </ligand>
</feature>
<feature type="binding site" evidence="15">
    <location>
        <position position="977"/>
    </location>
    <ligand>
        <name>Mg(2+)</name>
        <dbReference type="ChEBI" id="CHEBI:18420"/>
    </ligand>
</feature>
<dbReference type="GO" id="GO:0016887">
    <property type="term" value="F:ATP hydrolysis activity"/>
    <property type="evidence" value="ECO:0007669"/>
    <property type="project" value="InterPro"/>
</dbReference>
<dbReference type="PANTHER" id="PTHR24092">
    <property type="entry name" value="PROBABLE PHOSPHOLIPID-TRANSPORTING ATPASE"/>
    <property type="match status" value="1"/>
</dbReference>
<gene>
    <name evidence="20" type="ORF">QTP70_004905</name>
</gene>
<dbReference type="GO" id="GO:0005524">
    <property type="term" value="F:ATP binding"/>
    <property type="evidence" value="ECO:0007669"/>
    <property type="project" value="UniProtKB-UniRule"/>
</dbReference>
<dbReference type="NCBIfam" id="TIGR01494">
    <property type="entry name" value="ATPase_P-type"/>
    <property type="match status" value="1"/>
</dbReference>
<dbReference type="InterPro" id="IPR044492">
    <property type="entry name" value="P_typ_ATPase_HD_dom"/>
</dbReference>
<evidence type="ECO:0000256" key="5">
    <source>
        <dbReference type="ARBA" id="ARBA00022723"/>
    </source>
</evidence>
<comment type="subcellular location">
    <subcellularLocation>
        <location evidence="2 16">Membrane</location>
        <topology evidence="2 16">Multi-pass membrane protein</topology>
    </subcellularLocation>
</comment>
<dbReference type="FunFam" id="2.70.150.10:FF:000054">
    <property type="entry name" value="Phospholipid-transporting ATPase"/>
    <property type="match status" value="1"/>
</dbReference>
<evidence type="ECO:0000256" key="12">
    <source>
        <dbReference type="ARBA" id="ARBA00034036"/>
    </source>
</evidence>